<dbReference type="Pfam" id="PF09339">
    <property type="entry name" value="HTH_IclR"/>
    <property type="match status" value="1"/>
</dbReference>
<dbReference type="Pfam" id="PF00480">
    <property type="entry name" value="ROK"/>
    <property type="match status" value="1"/>
</dbReference>
<dbReference type="Proteomes" id="UP000188603">
    <property type="component" value="Chromosome"/>
</dbReference>
<dbReference type="Gene3D" id="3.30.420.40">
    <property type="match status" value="2"/>
</dbReference>
<proteinExistence type="inferred from homology"/>
<dbReference type="EMBL" id="CP019699">
    <property type="protein sequence ID" value="AQS56034.1"/>
    <property type="molecule type" value="Genomic_DNA"/>
</dbReference>
<organism evidence="5 6">
    <name type="scientific">Novibacillus thermophilus</name>
    <dbReference type="NCBI Taxonomy" id="1471761"/>
    <lineage>
        <taxon>Bacteria</taxon>
        <taxon>Bacillati</taxon>
        <taxon>Bacillota</taxon>
        <taxon>Bacilli</taxon>
        <taxon>Bacillales</taxon>
        <taxon>Thermoactinomycetaceae</taxon>
        <taxon>Novibacillus</taxon>
    </lineage>
</organism>
<dbReference type="OrthoDB" id="9796533at2"/>
<gene>
    <name evidence="5" type="ORF">B0W44_09880</name>
</gene>
<comment type="function">
    <text evidence="1">Transcriptional repressor of xylose-utilizing enzymes.</text>
</comment>
<keyword evidence="6" id="KW-1185">Reference proteome</keyword>
<evidence type="ECO:0000256" key="1">
    <source>
        <dbReference type="ARBA" id="ARBA00002486"/>
    </source>
</evidence>
<keyword evidence="3" id="KW-0859">Xylose metabolism</keyword>
<dbReference type="KEGG" id="ntr:B0W44_09880"/>
<dbReference type="InterPro" id="IPR005471">
    <property type="entry name" value="Tscrpt_reg_IclR_N"/>
</dbReference>
<evidence type="ECO:0000256" key="2">
    <source>
        <dbReference type="ARBA" id="ARBA00006479"/>
    </source>
</evidence>
<evidence type="ECO:0000313" key="6">
    <source>
        <dbReference type="Proteomes" id="UP000188603"/>
    </source>
</evidence>
<dbReference type="Gene3D" id="1.10.10.10">
    <property type="entry name" value="Winged helix-like DNA-binding domain superfamily/Winged helix DNA-binding domain"/>
    <property type="match status" value="1"/>
</dbReference>
<evidence type="ECO:0000256" key="3">
    <source>
        <dbReference type="ARBA" id="ARBA00022629"/>
    </source>
</evidence>
<dbReference type="STRING" id="1471761.B0W44_09880"/>
<dbReference type="PANTHER" id="PTHR18964">
    <property type="entry name" value="ROK (REPRESSOR, ORF, KINASE) FAMILY"/>
    <property type="match status" value="1"/>
</dbReference>
<dbReference type="SUPFAM" id="SSF53067">
    <property type="entry name" value="Actin-like ATPase domain"/>
    <property type="match status" value="1"/>
</dbReference>
<dbReference type="AlphaFoldDB" id="A0A1U9K7L7"/>
<dbReference type="InterPro" id="IPR000600">
    <property type="entry name" value="ROK"/>
</dbReference>
<dbReference type="GO" id="GO:0042732">
    <property type="term" value="P:D-xylose metabolic process"/>
    <property type="evidence" value="ECO:0007669"/>
    <property type="project" value="UniProtKB-KW"/>
</dbReference>
<dbReference type="InterPro" id="IPR036390">
    <property type="entry name" value="WH_DNA-bd_sf"/>
</dbReference>
<comment type="similarity">
    <text evidence="2">Belongs to the ROK (NagC/XylR) family.</text>
</comment>
<dbReference type="PANTHER" id="PTHR18964:SF149">
    <property type="entry name" value="BIFUNCTIONAL UDP-N-ACETYLGLUCOSAMINE 2-EPIMERASE_N-ACETYLMANNOSAMINE KINASE"/>
    <property type="match status" value="1"/>
</dbReference>
<evidence type="ECO:0000259" key="4">
    <source>
        <dbReference type="Pfam" id="PF09339"/>
    </source>
</evidence>
<name>A0A1U9K7L7_9BACL</name>
<dbReference type="RefSeq" id="WP_077719894.1">
    <property type="nucleotide sequence ID" value="NZ_CP019699.1"/>
</dbReference>
<dbReference type="InterPro" id="IPR036388">
    <property type="entry name" value="WH-like_DNA-bd_sf"/>
</dbReference>
<protein>
    <recommendedName>
        <fullName evidence="4">HTH iclR-type domain-containing protein</fullName>
    </recommendedName>
</protein>
<sequence>MDKTHTTGDLKLVRKLNKSIVFNFIKDHGPVSRAEIAKQTSLNKATVSSLVEELIHENFVREIGTGKSSGGRRPVLLLFNGDAGSVIGVDLGVHYISILLTNLNCEVLWSKETAISPELTPDEIIDTLVSLIQQAVQLAPQTRHGILGIGVGVPGIVDYKNGSVLLAPNLNWRRTPLKRILEEHTKLPVYLDNEANMAALGEKMFGAGNGYDHMAYISSGIGIGVGLILNDELYRGAVGYAGEMGHMTIERNGLKCPCGNRGCWEMYASEKAFYMRMKEDYRLSDVSRTSFYDYVNEANRGNDRVIANLNETGEYLGIGVANIVNTFNPNLVVIGNTLAAGGKWIFNPIEKTLATRALHFSTEHVKVVRSQLGDRACAIGSVSSILQNLFAVSDRPSPLP</sequence>
<feature type="domain" description="HTH iclR-type" evidence="4">
    <location>
        <begin position="28"/>
        <end position="62"/>
    </location>
</feature>
<keyword evidence="3" id="KW-0119">Carbohydrate metabolism</keyword>
<dbReference type="CDD" id="cd24076">
    <property type="entry name" value="ASKHA_ATPase_ROK_BsXylR-like"/>
    <property type="match status" value="1"/>
</dbReference>
<accession>A0A1U9K7L7</accession>
<reference evidence="5 6" key="1">
    <citation type="journal article" date="2015" name="Int. J. Syst. Evol. Microbiol.">
        <title>Novibacillus thermophilus gen. nov., sp. nov., a Gram-staining-negative and moderately thermophilic member of the family Thermoactinomycetaceae.</title>
        <authorList>
            <person name="Yang G."/>
            <person name="Chen J."/>
            <person name="Zhou S."/>
        </authorList>
    </citation>
    <scope>NUCLEOTIDE SEQUENCE [LARGE SCALE GENOMIC DNA]</scope>
    <source>
        <strain evidence="5 6">SG-1</strain>
    </source>
</reference>
<dbReference type="InterPro" id="IPR043129">
    <property type="entry name" value="ATPase_NBD"/>
</dbReference>
<evidence type="ECO:0000313" key="5">
    <source>
        <dbReference type="EMBL" id="AQS56034.1"/>
    </source>
</evidence>
<dbReference type="SUPFAM" id="SSF46785">
    <property type="entry name" value="Winged helix' DNA-binding domain"/>
    <property type="match status" value="1"/>
</dbReference>